<keyword evidence="1" id="KW-0812">Transmembrane</keyword>
<keyword evidence="3" id="KW-1185">Reference proteome</keyword>
<comment type="caution">
    <text evidence="2">The sequence shown here is derived from an EMBL/GenBank/DDBJ whole genome shotgun (WGS) entry which is preliminary data.</text>
</comment>
<feature type="transmembrane region" description="Helical" evidence="1">
    <location>
        <begin position="13"/>
        <end position="31"/>
    </location>
</feature>
<dbReference type="AlphaFoldDB" id="A0A7J0G2L2"/>
<keyword evidence="1" id="KW-1133">Transmembrane helix</keyword>
<keyword evidence="1" id="KW-0472">Membrane</keyword>
<dbReference type="Proteomes" id="UP000585474">
    <property type="component" value="Unassembled WGS sequence"/>
</dbReference>
<dbReference type="OrthoDB" id="1740584at2759"/>
<reference evidence="2 3" key="1">
    <citation type="submission" date="2019-07" db="EMBL/GenBank/DDBJ databases">
        <title>De Novo Assembly of kiwifruit Actinidia rufa.</title>
        <authorList>
            <person name="Sugita-Konishi S."/>
            <person name="Sato K."/>
            <person name="Mori E."/>
            <person name="Abe Y."/>
            <person name="Kisaki G."/>
            <person name="Hamano K."/>
            <person name="Suezawa K."/>
            <person name="Otani M."/>
            <person name="Fukuda T."/>
            <person name="Manabe T."/>
            <person name="Gomi K."/>
            <person name="Tabuchi M."/>
            <person name="Akimitsu K."/>
            <person name="Kataoka I."/>
        </authorList>
    </citation>
    <scope>NUCLEOTIDE SEQUENCE [LARGE SCALE GENOMIC DNA]</scope>
    <source>
        <strain evidence="3">cv. Fuchu</strain>
    </source>
</reference>
<sequence>MLTTFAGLLSFEYVAAYSFLAMFLVTTSGLVKKRGFKGSFAEAGSSAKIFGVLTGVHSLVGCSLKILRRER</sequence>
<accession>A0A7J0G2L2</accession>
<organism evidence="2 3">
    <name type="scientific">Actinidia rufa</name>
    <dbReference type="NCBI Taxonomy" id="165716"/>
    <lineage>
        <taxon>Eukaryota</taxon>
        <taxon>Viridiplantae</taxon>
        <taxon>Streptophyta</taxon>
        <taxon>Embryophyta</taxon>
        <taxon>Tracheophyta</taxon>
        <taxon>Spermatophyta</taxon>
        <taxon>Magnoliopsida</taxon>
        <taxon>eudicotyledons</taxon>
        <taxon>Gunneridae</taxon>
        <taxon>Pentapetalae</taxon>
        <taxon>asterids</taxon>
        <taxon>Ericales</taxon>
        <taxon>Actinidiaceae</taxon>
        <taxon>Actinidia</taxon>
    </lineage>
</organism>
<proteinExistence type="predicted"/>
<protein>
    <submittedName>
        <fullName evidence="2">Mitochondrial import inner membrane translocase subunit Tim17/Tim22/Tim23 family protein</fullName>
    </submittedName>
</protein>
<dbReference type="EMBL" id="BJWL01000017">
    <property type="protein sequence ID" value="GFZ05024.1"/>
    <property type="molecule type" value="Genomic_DNA"/>
</dbReference>
<evidence type="ECO:0000256" key="1">
    <source>
        <dbReference type="SAM" id="Phobius"/>
    </source>
</evidence>
<evidence type="ECO:0000313" key="2">
    <source>
        <dbReference type="EMBL" id="GFZ05024.1"/>
    </source>
</evidence>
<gene>
    <name evidence="2" type="ORF">Acr_17g0005960</name>
</gene>
<evidence type="ECO:0000313" key="3">
    <source>
        <dbReference type="Proteomes" id="UP000585474"/>
    </source>
</evidence>
<name>A0A7J0G2L2_9ERIC</name>